<feature type="domain" description="FH2" evidence="2">
    <location>
        <begin position="1"/>
        <end position="206"/>
    </location>
</feature>
<evidence type="ECO:0000256" key="1">
    <source>
        <dbReference type="SAM" id="Coils"/>
    </source>
</evidence>
<organism evidence="3 4">
    <name type="scientific">Synaphobranchus kaupii</name>
    <name type="common">Kaup's arrowtooth eel</name>
    <dbReference type="NCBI Taxonomy" id="118154"/>
    <lineage>
        <taxon>Eukaryota</taxon>
        <taxon>Metazoa</taxon>
        <taxon>Chordata</taxon>
        <taxon>Craniata</taxon>
        <taxon>Vertebrata</taxon>
        <taxon>Euteleostomi</taxon>
        <taxon>Actinopterygii</taxon>
        <taxon>Neopterygii</taxon>
        <taxon>Teleostei</taxon>
        <taxon>Anguilliformes</taxon>
        <taxon>Synaphobranchidae</taxon>
        <taxon>Synaphobranchus</taxon>
    </lineage>
</organism>
<dbReference type="PANTHER" id="PTHR45691:SF9">
    <property type="entry name" value="PROTEIN DIAPHANOUS HOMOLOG 3"/>
    <property type="match status" value="1"/>
</dbReference>
<dbReference type="InterPro" id="IPR051412">
    <property type="entry name" value="Formin_Homology_Diaphanous_sf"/>
</dbReference>
<dbReference type="InterPro" id="IPR015425">
    <property type="entry name" value="FH2_Formin"/>
</dbReference>
<comment type="caution">
    <text evidence="3">The sequence shown here is derived from an EMBL/GenBank/DDBJ whole genome shotgun (WGS) entry which is preliminary data.</text>
</comment>
<dbReference type="EMBL" id="JAINUF010000009">
    <property type="protein sequence ID" value="KAJ8350121.1"/>
    <property type="molecule type" value="Genomic_DNA"/>
</dbReference>
<dbReference type="AlphaFoldDB" id="A0A9Q1IR34"/>
<dbReference type="Pfam" id="PF02181">
    <property type="entry name" value="FH2"/>
    <property type="match status" value="1"/>
</dbReference>
<dbReference type="Proteomes" id="UP001152622">
    <property type="component" value="Chromosome 9"/>
</dbReference>
<dbReference type="GO" id="GO:0030041">
    <property type="term" value="P:actin filament polymerization"/>
    <property type="evidence" value="ECO:0007669"/>
    <property type="project" value="TreeGrafter"/>
</dbReference>
<evidence type="ECO:0000313" key="4">
    <source>
        <dbReference type="Proteomes" id="UP001152622"/>
    </source>
</evidence>
<accession>A0A9Q1IR34</accession>
<keyword evidence="4" id="KW-1185">Reference proteome</keyword>
<evidence type="ECO:0000313" key="3">
    <source>
        <dbReference type="EMBL" id="KAJ8350121.1"/>
    </source>
</evidence>
<dbReference type="PROSITE" id="PS51444">
    <property type="entry name" value="FH2"/>
    <property type="match status" value="1"/>
</dbReference>
<proteinExistence type="predicted"/>
<gene>
    <name evidence="3" type="ORF">SKAU_G00252510</name>
</gene>
<feature type="coiled-coil region" evidence="1">
    <location>
        <begin position="142"/>
        <end position="169"/>
    </location>
</feature>
<name>A0A9Q1IR34_SYNKA</name>
<dbReference type="SUPFAM" id="SSF101447">
    <property type="entry name" value="Formin homology 2 domain (FH2 domain)"/>
    <property type="match status" value="1"/>
</dbReference>
<keyword evidence="1" id="KW-0175">Coiled coil</keyword>
<sequence>MVPPACTFTLPPLGGGALIHTLCPPDEQRLRPRLNSILFRLQFEELVNNIRPDIMAVNAACEEVRKSKSFSTLLELVLLIGNYMNAGSRNAQSYGFDLSSLCKLKDTKSADQKQTLLHFLAEACEESFPEVLKFVEDLQHVDRASRVSAENLERNLKQMERQIVQLERDLETFSCPTEPQDMFVSKMSISFLTSSCACIKTAMLTV</sequence>
<dbReference type="SMART" id="SM00498">
    <property type="entry name" value="FH2"/>
    <property type="match status" value="1"/>
</dbReference>
<evidence type="ECO:0000259" key="2">
    <source>
        <dbReference type="PROSITE" id="PS51444"/>
    </source>
</evidence>
<dbReference type="PANTHER" id="PTHR45691">
    <property type="entry name" value="PROTEIN DIAPHANOUS"/>
    <property type="match status" value="1"/>
</dbReference>
<dbReference type="Gene3D" id="1.20.58.2220">
    <property type="entry name" value="Formin, FH2 domain"/>
    <property type="match status" value="1"/>
</dbReference>
<protein>
    <recommendedName>
        <fullName evidence="2">FH2 domain-containing protein</fullName>
    </recommendedName>
</protein>
<dbReference type="InterPro" id="IPR042201">
    <property type="entry name" value="FH2_Formin_sf"/>
</dbReference>
<dbReference type="GO" id="GO:0005884">
    <property type="term" value="C:actin filament"/>
    <property type="evidence" value="ECO:0007669"/>
    <property type="project" value="TreeGrafter"/>
</dbReference>
<dbReference type="OrthoDB" id="1104827at2759"/>
<reference evidence="3" key="1">
    <citation type="journal article" date="2023" name="Science">
        <title>Genome structures resolve the early diversification of teleost fishes.</title>
        <authorList>
            <person name="Parey E."/>
            <person name="Louis A."/>
            <person name="Montfort J."/>
            <person name="Bouchez O."/>
            <person name="Roques C."/>
            <person name="Iampietro C."/>
            <person name="Lluch J."/>
            <person name="Castinel A."/>
            <person name="Donnadieu C."/>
            <person name="Desvignes T."/>
            <person name="Floi Bucao C."/>
            <person name="Jouanno E."/>
            <person name="Wen M."/>
            <person name="Mejri S."/>
            <person name="Dirks R."/>
            <person name="Jansen H."/>
            <person name="Henkel C."/>
            <person name="Chen W.J."/>
            <person name="Zahm M."/>
            <person name="Cabau C."/>
            <person name="Klopp C."/>
            <person name="Thompson A.W."/>
            <person name="Robinson-Rechavi M."/>
            <person name="Braasch I."/>
            <person name="Lecointre G."/>
            <person name="Bobe J."/>
            <person name="Postlethwait J.H."/>
            <person name="Berthelot C."/>
            <person name="Roest Crollius H."/>
            <person name="Guiguen Y."/>
        </authorList>
    </citation>
    <scope>NUCLEOTIDE SEQUENCE</scope>
    <source>
        <strain evidence="3">WJC10195</strain>
    </source>
</reference>